<organism evidence="1 2">
    <name type="scientific">Agrobacterium salinitolerans</name>
    <dbReference type="NCBI Taxonomy" id="1183413"/>
    <lineage>
        <taxon>Bacteria</taxon>
        <taxon>Pseudomonadati</taxon>
        <taxon>Pseudomonadota</taxon>
        <taxon>Alphaproteobacteria</taxon>
        <taxon>Hyphomicrobiales</taxon>
        <taxon>Rhizobiaceae</taxon>
        <taxon>Rhizobium/Agrobacterium group</taxon>
        <taxon>Agrobacterium</taxon>
    </lineage>
</organism>
<proteinExistence type="predicted"/>
<dbReference type="EMBL" id="SGNZ01000001">
    <property type="protein sequence ID" value="TRA97047.1"/>
    <property type="molecule type" value="Genomic_DNA"/>
</dbReference>
<keyword evidence="2" id="KW-1185">Reference proteome</keyword>
<accession>A0ABY3BVJ2</accession>
<evidence type="ECO:0000313" key="2">
    <source>
        <dbReference type="Proteomes" id="UP000319481"/>
    </source>
</evidence>
<reference evidence="1 2" key="1">
    <citation type="journal article" date="2019" name="Appl. Microbiol. Biotechnol.">
        <title>Differential efficiency of wild type rhizogenic strains for rol gene transformation of plants.</title>
        <authorList>
            <person name="Desmet S."/>
            <person name="De Keyser E."/>
            <person name="Van Vaerenbergh J."/>
            <person name="Baeyen S."/>
            <person name="Van Huylenbroeck J."/>
            <person name="Geelen D."/>
            <person name="Dhooghe E."/>
        </authorList>
    </citation>
    <scope>NUCLEOTIDE SEQUENCE [LARGE SCALE GENOMIC DNA]</scope>
    <source>
        <strain evidence="1 2">GBBC3283</strain>
    </source>
</reference>
<dbReference type="RefSeq" id="WP_142911696.1">
    <property type="nucleotide sequence ID" value="NZ_SGNZ01000001.1"/>
</dbReference>
<sequence length="212" mass="23208">MRNQPLAITAVLSNARADGLSVRRAVWFVAKTRDTGLPAELGVWDGDEDINLTVLSGVDGQPVTRPYYAGGNLLKISEFSRTSDLNVQQLTIDVSQIATVAQKLIREYNARRARVEIHDIILHPETGMPVAPDLATFTGIVDTAPVKTPAVGGEGKAELKCVSEMMALLTRTNPEKSSYESQLLRTQAGEVPDELFKYAGVVETWELKWGEN</sequence>
<gene>
    <name evidence="1" type="ORF">EXN23_02090</name>
</gene>
<protein>
    <submittedName>
        <fullName evidence="1">Uncharacterized protein</fullName>
    </submittedName>
</protein>
<evidence type="ECO:0000313" key="1">
    <source>
        <dbReference type="EMBL" id="TRA97047.1"/>
    </source>
</evidence>
<comment type="caution">
    <text evidence="1">The sequence shown here is derived from an EMBL/GenBank/DDBJ whole genome shotgun (WGS) entry which is preliminary data.</text>
</comment>
<name>A0ABY3BVJ2_9HYPH</name>
<dbReference type="Proteomes" id="UP000319481">
    <property type="component" value="Unassembled WGS sequence"/>
</dbReference>